<keyword evidence="2" id="KW-1185">Reference proteome</keyword>
<name>A0A195C2H6_9HYME</name>
<proteinExistence type="predicted"/>
<gene>
    <name evidence="1" type="ORF">ALC62_14859</name>
</gene>
<reference evidence="1 2" key="1">
    <citation type="submission" date="2016-03" db="EMBL/GenBank/DDBJ databases">
        <title>Cyphomyrmex costatus WGS genome.</title>
        <authorList>
            <person name="Nygaard S."/>
            <person name="Hu H."/>
            <person name="Boomsma J."/>
            <person name="Zhang G."/>
        </authorList>
    </citation>
    <scope>NUCLEOTIDE SEQUENCE [LARGE SCALE GENOMIC DNA]</scope>
    <source>
        <strain evidence="1">MS0001</strain>
        <tissue evidence="1">Whole body</tissue>
    </source>
</reference>
<dbReference type="Proteomes" id="UP000078542">
    <property type="component" value="Unassembled WGS sequence"/>
</dbReference>
<organism evidence="1 2">
    <name type="scientific">Cyphomyrmex costatus</name>
    <dbReference type="NCBI Taxonomy" id="456900"/>
    <lineage>
        <taxon>Eukaryota</taxon>
        <taxon>Metazoa</taxon>
        <taxon>Ecdysozoa</taxon>
        <taxon>Arthropoda</taxon>
        <taxon>Hexapoda</taxon>
        <taxon>Insecta</taxon>
        <taxon>Pterygota</taxon>
        <taxon>Neoptera</taxon>
        <taxon>Endopterygota</taxon>
        <taxon>Hymenoptera</taxon>
        <taxon>Apocrita</taxon>
        <taxon>Aculeata</taxon>
        <taxon>Formicoidea</taxon>
        <taxon>Formicidae</taxon>
        <taxon>Myrmicinae</taxon>
        <taxon>Cyphomyrmex</taxon>
    </lineage>
</organism>
<sequence length="139" mass="15499">MNRTIYRGKFSESSVGVPIAAVAGSNSQSSLPLVRQVGASRDLSEATRRGAVRALWGTVTHRRLWIAQYFLRITQRVPINLQHLELWIISWINDRSIRVSLLHLTGSFRSSNYILPLSVLLKIIIVDMAAGGLDPTGLY</sequence>
<protein>
    <submittedName>
        <fullName evidence="1">Uncharacterized protein</fullName>
    </submittedName>
</protein>
<dbReference type="EMBL" id="KQ978379">
    <property type="protein sequence ID" value="KYM94416.1"/>
    <property type="molecule type" value="Genomic_DNA"/>
</dbReference>
<accession>A0A195C2H6</accession>
<evidence type="ECO:0000313" key="2">
    <source>
        <dbReference type="Proteomes" id="UP000078542"/>
    </source>
</evidence>
<evidence type="ECO:0000313" key="1">
    <source>
        <dbReference type="EMBL" id="KYM94416.1"/>
    </source>
</evidence>
<dbReference type="AlphaFoldDB" id="A0A195C2H6"/>